<evidence type="ECO:0000256" key="6">
    <source>
        <dbReference type="ARBA" id="ARBA00023098"/>
    </source>
</evidence>
<dbReference type="InterPro" id="IPR005935">
    <property type="entry name" value="Mev_decarb"/>
</dbReference>
<dbReference type="InterPro" id="IPR041431">
    <property type="entry name" value="Mvd1_C"/>
</dbReference>
<evidence type="ECO:0000259" key="9">
    <source>
        <dbReference type="Pfam" id="PF22700"/>
    </source>
</evidence>
<dbReference type="Pfam" id="PF22700">
    <property type="entry name" value="MVD-like_N"/>
    <property type="match status" value="1"/>
</dbReference>
<keyword evidence="5" id="KW-0067">ATP-binding</keyword>
<dbReference type="PIRSF" id="PIRSF015950">
    <property type="entry name" value="Mev_P_decrbx"/>
    <property type="match status" value="1"/>
</dbReference>
<dbReference type="AlphaFoldDB" id="A0A0G0AQM9"/>
<dbReference type="STRING" id="1618434.UR52_C0008G0003"/>
<dbReference type="FunFam" id="3.30.230.10:FF:000072">
    <property type="entry name" value="Diphosphomevalonate decarboxylase"/>
    <property type="match status" value="1"/>
</dbReference>
<keyword evidence="3" id="KW-0444">Lipid biosynthesis</keyword>
<dbReference type="Pfam" id="PF18376">
    <property type="entry name" value="MDD_C"/>
    <property type="match status" value="1"/>
</dbReference>
<dbReference type="InterPro" id="IPR014721">
    <property type="entry name" value="Ribsml_uS5_D2-typ_fold_subgr"/>
</dbReference>
<evidence type="ECO:0000259" key="8">
    <source>
        <dbReference type="Pfam" id="PF18376"/>
    </source>
</evidence>
<evidence type="ECO:0000256" key="1">
    <source>
        <dbReference type="ARBA" id="ARBA00008831"/>
    </source>
</evidence>
<dbReference type="InterPro" id="IPR036554">
    <property type="entry name" value="GHMP_kinase_C_sf"/>
</dbReference>
<gene>
    <name evidence="10" type="ORF">UR52_C0008G0003</name>
</gene>
<dbReference type="PANTHER" id="PTHR10977:SF3">
    <property type="entry name" value="DIPHOSPHOMEVALONATE DECARBOXYLASE"/>
    <property type="match status" value="1"/>
</dbReference>
<feature type="domain" description="Diphosphomevalonate decarboxylase-like N-terminal" evidence="9">
    <location>
        <begin position="7"/>
        <end position="160"/>
    </location>
</feature>
<dbReference type="SUPFAM" id="SSF54211">
    <property type="entry name" value="Ribosomal protein S5 domain 2-like"/>
    <property type="match status" value="1"/>
</dbReference>
<protein>
    <recommendedName>
        <fullName evidence="2">diphosphomevalonate decarboxylase</fullName>
        <ecNumber evidence="2">4.1.1.33</ecNumber>
    </recommendedName>
</protein>
<feature type="domain" description="Mvd1 C-terminal" evidence="8">
    <location>
        <begin position="175"/>
        <end position="307"/>
    </location>
</feature>
<dbReference type="EMBL" id="LBPN01000008">
    <property type="protein sequence ID" value="KKP59293.1"/>
    <property type="molecule type" value="Genomic_DNA"/>
</dbReference>
<keyword evidence="6" id="KW-0443">Lipid metabolism</keyword>
<dbReference type="InterPro" id="IPR053859">
    <property type="entry name" value="MVD-like_N"/>
</dbReference>
<dbReference type="Proteomes" id="UP000034176">
    <property type="component" value="Unassembled WGS sequence"/>
</dbReference>
<dbReference type="Gene3D" id="3.30.70.890">
    <property type="entry name" value="GHMP kinase, C-terminal domain"/>
    <property type="match status" value="1"/>
</dbReference>
<dbReference type="InterPro" id="IPR020568">
    <property type="entry name" value="Ribosomal_Su5_D2-typ_SF"/>
</dbReference>
<name>A0A0G0AQM9_9BACT</name>
<keyword evidence="4" id="KW-0547">Nucleotide-binding</keyword>
<evidence type="ECO:0000256" key="2">
    <source>
        <dbReference type="ARBA" id="ARBA00012296"/>
    </source>
</evidence>
<dbReference type="GO" id="GO:0019287">
    <property type="term" value="P:isopentenyl diphosphate biosynthetic process, mevalonate pathway"/>
    <property type="evidence" value="ECO:0007669"/>
    <property type="project" value="InterPro"/>
</dbReference>
<accession>A0A0G0AQM9</accession>
<dbReference type="GO" id="GO:0004163">
    <property type="term" value="F:diphosphomevalonate decarboxylase activity"/>
    <property type="evidence" value="ECO:0007669"/>
    <property type="project" value="UniProtKB-EC"/>
</dbReference>
<dbReference type="PANTHER" id="PTHR10977">
    <property type="entry name" value="DIPHOSPHOMEVALONATE DECARBOXYLASE"/>
    <property type="match status" value="1"/>
</dbReference>
<evidence type="ECO:0000256" key="5">
    <source>
        <dbReference type="ARBA" id="ARBA00022840"/>
    </source>
</evidence>
<evidence type="ECO:0000256" key="4">
    <source>
        <dbReference type="ARBA" id="ARBA00022741"/>
    </source>
</evidence>
<evidence type="ECO:0000256" key="7">
    <source>
        <dbReference type="ARBA" id="ARBA00023239"/>
    </source>
</evidence>
<sequence>MKSTAIAPSNIAFIKFWGKKNDELRLPANGSISMNLSNLTTVTTVEFDKYLKSDQIQINNIKENQESSRCSTHLSRVRKLANINVFAKVISKNNFPTASGLASSASGFAALTLAASNAAGLKLSEKELSILARQGSGSASRSIPDGFVEWLDSETSEESYSISLHLPEFWDIADVVAIISTDNKKVPTSQGHKYASSSIFYQSRIANIKNKIILLKKYLREKNFIEFGTILEHETLEMHAVMMTQTPSLIYWEPATLELIKIVMDWRDAGLQVFFTIDAGPQVHLICEKKNIAEVEKLLRKIKEVKQVIINYPSKGARLTNSHLF</sequence>
<comment type="caution">
    <text evidence="10">The sequence shown here is derived from an EMBL/GenBank/DDBJ whole genome shotgun (WGS) entry which is preliminary data.</text>
</comment>
<dbReference type="EC" id="4.1.1.33" evidence="2"/>
<proteinExistence type="inferred from homology"/>
<evidence type="ECO:0000313" key="11">
    <source>
        <dbReference type="Proteomes" id="UP000034176"/>
    </source>
</evidence>
<dbReference type="GO" id="GO:0005524">
    <property type="term" value="F:ATP binding"/>
    <property type="evidence" value="ECO:0007669"/>
    <property type="project" value="UniProtKB-KW"/>
</dbReference>
<dbReference type="GO" id="GO:0005829">
    <property type="term" value="C:cytosol"/>
    <property type="evidence" value="ECO:0007669"/>
    <property type="project" value="InterPro"/>
</dbReference>
<dbReference type="PATRIC" id="fig|1618434.3.peg.322"/>
<evidence type="ECO:0000256" key="3">
    <source>
        <dbReference type="ARBA" id="ARBA00022516"/>
    </source>
</evidence>
<dbReference type="SUPFAM" id="SSF55060">
    <property type="entry name" value="GHMP Kinase, C-terminal domain"/>
    <property type="match status" value="1"/>
</dbReference>
<dbReference type="InterPro" id="IPR029765">
    <property type="entry name" value="Mev_diP_decarb"/>
</dbReference>
<organism evidence="10 11">
    <name type="scientific">Candidatus Gottesmanbacteria bacterium GW2011_GWA1_34_13</name>
    <dbReference type="NCBI Taxonomy" id="1618434"/>
    <lineage>
        <taxon>Bacteria</taxon>
        <taxon>Candidatus Gottesmaniibacteriota</taxon>
    </lineage>
</organism>
<reference evidence="10 11" key="1">
    <citation type="journal article" date="2015" name="Nature">
        <title>rRNA introns, odd ribosomes, and small enigmatic genomes across a large radiation of phyla.</title>
        <authorList>
            <person name="Brown C.T."/>
            <person name="Hug L.A."/>
            <person name="Thomas B.C."/>
            <person name="Sharon I."/>
            <person name="Castelle C.J."/>
            <person name="Singh A."/>
            <person name="Wilkins M.J."/>
            <person name="Williams K.H."/>
            <person name="Banfield J.F."/>
        </authorList>
    </citation>
    <scope>NUCLEOTIDE SEQUENCE [LARGE SCALE GENOMIC DNA]</scope>
</reference>
<keyword evidence="7" id="KW-0456">Lyase</keyword>
<comment type="similarity">
    <text evidence="1">Belongs to the diphosphomevalonate decarboxylase family.</text>
</comment>
<dbReference type="NCBIfam" id="TIGR01240">
    <property type="entry name" value="mevDPdecarb"/>
    <property type="match status" value="1"/>
</dbReference>
<dbReference type="Gene3D" id="3.30.230.10">
    <property type="match status" value="1"/>
</dbReference>
<evidence type="ECO:0000313" key="10">
    <source>
        <dbReference type="EMBL" id="KKP59293.1"/>
    </source>
</evidence>